<proteinExistence type="predicted"/>
<dbReference type="InterPro" id="IPR001867">
    <property type="entry name" value="OmpR/PhoB-type_DNA-bd"/>
</dbReference>
<evidence type="ECO:0000256" key="1">
    <source>
        <dbReference type="ARBA" id="ARBA00004496"/>
    </source>
</evidence>
<dbReference type="PROSITE" id="PS50110">
    <property type="entry name" value="RESPONSE_REGULATORY"/>
    <property type="match status" value="1"/>
</dbReference>
<dbReference type="Gene3D" id="1.10.10.10">
    <property type="entry name" value="Winged helix-like DNA-binding domain superfamily/Winged helix DNA-binding domain"/>
    <property type="match status" value="1"/>
</dbReference>
<evidence type="ECO:0000256" key="5">
    <source>
        <dbReference type="ARBA" id="ARBA00023159"/>
    </source>
</evidence>
<dbReference type="EMBL" id="CP063310">
    <property type="protein sequence ID" value="QOS66681.1"/>
    <property type="molecule type" value="Genomic_DNA"/>
</dbReference>
<dbReference type="PROSITE" id="PS51755">
    <property type="entry name" value="OMPR_PHOB"/>
    <property type="match status" value="1"/>
</dbReference>
<evidence type="ECO:0000256" key="4">
    <source>
        <dbReference type="ARBA" id="ARBA00023125"/>
    </source>
</evidence>
<dbReference type="InterPro" id="IPR001789">
    <property type="entry name" value="Sig_transdc_resp-reg_receiver"/>
</dbReference>
<dbReference type="InterPro" id="IPR011006">
    <property type="entry name" value="CheY-like_superfamily"/>
</dbReference>
<evidence type="ECO:0000256" key="2">
    <source>
        <dbReference type="ARBA" id="ARBA00022490"/>
    </source>
</evidence>
<evidence type="ECO:0000313" key="8">
    <source>
        <dbReference type="EMBL" id="QOS66681.1"/>
    </source>
</evidence>
<dbReference type="PANTHER" id="PTHR48111:SF49">
    <property type="entry name" value="HEME RESPONSE REGULATOR HSSR"/>
    <property type="match status" value="1"/>
</dbReference>
<dbReference type="PANTHER" id="PTHR48111">
    <property type="entry name" value="REGULATOR OF RPOS"/>
    <property type="match status" value="1"/>
</dbReference>
<dbReference type="AlphaFoldDB" id="A0A6L7IPH0"/>
<dbReference type="CDD" id="cd17574">
    <property type="entry name" value="REC_OmpR"/>
    <property type="match status" value="1"/>
</dbReference>
<dbReference type="CDD" id="cd00383">
    <property type="entry name" value="trans_reg_C"/>
    <property type="match status" value="1"/>
</dbReference>
<dbReference type="Proteomes" id="UP000478463">
    <property type="component" value="Chromosome"/>
</dbReference>
<evidence type="ECO:0000256" key="3">
    <source>
        <dbReference type="ARBA" id="ARBA00023026"/>
    </source>
</evidence>
<name>A0A6L7IPH0_9ACTN</name>
<keyword evidence="5" id="KW-0010">Activator</keyword>
<dbReference type="InterPro" id="IPR036388">
    <property type="entry name" value="WH-like_DNA-bd_sf"/>
</dbReference>
<evidence type="ECO:0000313" key="9">
    <source>
        <dbReference type="Proteomes" id="UP000478463"/>
    </source>
</evidence>
<dbReference type="Pfam" id="PF00486">
    <property type="entry name" value="Trans_reg_C"/>
    <property type="match status" value="1"/>
</dbReference>
<dbReference type="GO" id="GO:0000156">
    <property type="term" value="F:phosphorelay response regulator activity"/>
    <property type="evidence" value="ECO:0007669"/>
    <property type="project" value="TreeGrafter"/>
</dbReference>
<sequence length="229" mass="25737">MVRILVVEDDDSQRRLMCSVLERSGYAALPASDVSRALEAFDHVVVDLIVLDVMLPGKDGLSFARDLRASGIDLPILMVTSKRLPADKRAGFLAGTDDYLTKPVDFDEMLLRIRALLRRSKIASERRLTVGAVTLNADTLTVTRGEDRQTLPQKEFQLLHKLLSYPNHVFTRRQLMDEMWGVDSESQEGTVSVHVTRLRRRFEGYPEFELASVRGLGYKAVVHADGGRP</sequence>
<keyword evidence="3" id="KW-0843">Virulence</keyword>
<gene>
    <name evidence="8" type="ORF">GS424_008850</name>
</gene>
<reference evidence="8 9" key="1">
    <citation type="submission" date="2020-10" db="EMBL/GenBank/DDBJ databases">
        <title>Eggerthella sp. nov., isolated from human feces.</title>
        <authorList>
            <person name="Yajun G."/>
        </authorList>
    </citation>
    <scope>NUCLEOTIDE SEQUENCE [LARGE SCALE GENOMIC DNA]</scope>
    <source>
        <strain evidence="8 9">HF-1101</strain>
    </source>
</reference>
<comment type="function">
    <text evidence="6">Member of the two-component regulatory system HssS/HssR involved in intracellular heme homeostasis and tempering of staphylococcal virulence. Phosphorylated HssR binds to a direct repeat sequence within hrtAB promoter and activates the expression of hrtAB, an efflux pump, in response to extracellular heme, hemin, hemoglobin or blood.</text>
</comment>
<dbReference type="RefSeq" id="WP_160941502.1">
    <property type="nucleotide sequence ID" value="NZ_CP063310.1"/>
</dbReference>
<dbReference type="SMART" id="SM00862">
    <property type="entry name" value="Trans_reg_C"/>
    <property type="match status" value="1"/>
</dbReference>
<dbReference type="GO" id="GO:0000976">
    <property type="term" value="F:transcription cis-regulatory region binding"/>
    <property type="evidence" value="ECO:0007669"/>
    <property type="project" value="TreeGrafter"/>
</dbReference>
<dbReference type="GO" id="GO:0005829">
    <property type="term" value="C:cytosol"/>
    <property type="evidence" value="ECO:0007669"/>
    <property type="project" value="TreeGrafter"/>
</dbReference>
<dbReference type="Gene3D" id="3.40.50.2300">
    <property type="match status" value="1"/>
</dbReference>
<evidence type="ECO:0000256" key="6">
    <source>
        <dbReference type="ARBA" id="ARBA00037471"/>
    </source>
</evidence>
<dbReference type="SMART" id="SM00448">
    <property type="entry name" value="REC"/>
    <property type="match status" value="1"/>
</dbReference>
<organism evidence="8 9">
    <name type="scientific">Eggerthella guodeyinii</name>
    <dbReference type="NCBI Taxonomy" id="2690837"/>
    <lineage>
        <taxon>Bacteria</taxon>
        <taxon>Bacillati</taxon>
        <taxon>Actinomycetota</taxon>
        <taxon>Coriobacteriia</taxon>
        <taxon>Eggerthellales</taxon>
        <taxon>Eggerthellaceae</taxon>
        <taxon>Eggerthella</taxon>
    </lineage>
</organism>
<accession>A0A6L7IPH0</accession>
<dbReference type="GO" id="GO:0032993">
    <property type="term" value="C:protein-DNA complex"/>
    <property type="evidence" value="ECO:0007669"/>
    <property type="project" value="TreeGrafter"/>
</dbReference>
<keyword evidence="2" id="KW-0963">Cytoplasm</keyword>
<dbReference type="Pfam" id="PF00072">
    <property type="entry name" value="Response_reg"/>
    <property type="match status" value="1"/>
</dbReference>
<dbReference type="SUPFAM" id="SSF52172">
    <property type="entry name" value="CheY-like"/>
    <property type="match status" value="1"/>
</dbReference>
<evidence type="ECO:0000256" key="7">
    <source>
        <dbReference type="ARBA" id="ARBA00039976"/>
    </source>
</evidence>
<protein>
    <recommendedName>
        <fullName evidence="7">Heme response regulator HssR</fullName>
    </recommendedName>
</protein>
<dbReference type="InterPro" id="IPR039420">
    <property type="entry name" value="WalR-like"/>
</dbReference>
<comment type="subcellular location">
    <subcellularLocation>
        <location evidence="1">Cytoplasm</location>
    </subcellularLocation>
</comment>
<dbReference type="KEGG" id="egd:GS424_008850"/>
<dbReference type="GO" id="GO:0006355">
    <property type="term" value="P:regulation of DNA-templated transcription"/>
    <property type="evidence" value="ECO:0007669"/>
    <property type="project" value="InterPro"/>
</dbReference>
<keyword evidence="4" id="KW-0238">DNA-binding</keyword>